<dbReference type="AlphaFoldDB" id="A0AAD9N245"/>
<comment type="caution">
    <text evidence="1">The sequence shown here is derived from an EMBL/GenBank/DDBJ whole genome shotgun (WGS) entry which is preliminary data.</text>
</comment>
<sequence length="147" mass="15822">VRERADGMIQKMTKVTTVAATREAVPMTTRTNRGKATRTNIVNGIRPVKVIVKVVVDTARGVEVTAKAMEDMDKAMKDIAITVEVMAKAVRVTAEVAGVTAKVTTEAAEILAIVMAEVEADTVTAVAPVEGLVKTIQVMVSWYVEFF</sequence>
<evidence type="ECO:0000313" key="2">
    <source>
        <dbReference type="Proteomes" id="UP001208570"/>
    </source>
</evidence>
<dbReference type="EMBL" id="JAODUP010000335">
    <property type="protein sequence ID" value="KAK2152261.1"/>
    <property type="molecule type" value="Genomic_DNA"/>
</dbReference>
<organism evidence="1 2">
    <name type="scientific">Paralvinella palmiformis</name>
    <dbReference type="NCBI Taxonomy" id="53620"/>
    <lineage>
        <taxon>Eukaryota</taxon>
        <taxon>Metazoa</taxon>
        <taxon>Spiralia</taxon>
        <taxon>Lophotrochozoa</taxon>
        <taxon>Annelida</taxon>
        <taxon>Polychaeta</taxon>
        <taxon>Sedentaria</taxon>
        <taxon>Canalipalpata</taxon>
        <taxon>Terebellida</taxon>
        <taxon>Terebelliformia</taxon>
        <taxon>Alvinellidae</taxon>
        <taxon>Paralvinella</taxon>
    </lineage>
</organism>
<protein>
    <submittedName>
        <fullName evidence="1">Uncharacterized protein</fullName>
    </submittedName>
</protein>
<accession>A0AAD9N245</accession>
<gene>
    <name evidence="1" type="ORF">LSH36_334g06081</name>
</gene>
<name>A0AAD9N245_9ANNE</name>
<dbReference type="Proteomes" id="UP001208570">
    <property type="component" value="Unassembled WGS sequence"/>
</dbReference>
<proteinExistence type="predicted"/>
<feature type="non-terminal residue" evidence="1">
    <location>
        <position position="1"/>
    </location>
</feature>
<keyword evidence="2" id="KW-1185">Reference proteome</keyword>
<evidence type="ECO:0000313" key="1">
    <source>
        <dbReference type="EMBL" id="KAK2152261.1"/>
    </source>
</evidence>
<reference evidence="1" key="1">
    <citation type="journal article" date="2023" name="Mol. Biol. Evol.">
        <title>Third-Generation Sequencing Reveals the Adaptive Role of the Epigenome in Three Deep-Sea Polychaetes.</title>
        <authorList>
            <person name="Perez M."/>
            <person name="Aroh O."/>
            <person name="Sun Y."/>
            <person name="Lan Y."/>
            <person name="Juniper S.K."/>
            <person name="Young C.R."/>
            <person name="Angers B."/>
            <person name="Qian P.Y."/>
        </authorList>
    </citation>
    <scope>NUCLEOTIDE SEQUENCE</scope>
    <source>
        <strain evidence="1">P08H-3</strain>
    </source>
</reference>